<dbReference type="PROSITE" id="PS01209">
    <property type="entry name" value="LDLRA_1"/>
    <property type="match status" value="1"/>
</dbReference>
<reference evidence="5" key="1">
    <citation type="submission" date="2014-05" db="EMBL/GenBank/DDBJ databases">
        <authorList>
            <person name="Chronopoulou M."/>
        </authorList>
    </citation>
    <scope>NUCLEOTIDE SEQUENCE</scope>
    <source>
        <tissue evidence="5">Whole organism</tissue>
    </source>
</reference>
<dbReference type="InterPro" id="IPR007110">
    <property type="entry name" value="Ig-like_dom"/>
</dbReference>
<dbReference type="SUPFAM" id="SSF48726">
    <property type="entry name" value="Immunoglobulin"/>
    <property type="match status" value="1"/>
</dbReference>
<dbReference type="SMART" id="SM00192">
    <property type="entry name" value="LDLa"/>
    <property type="match status" value="1"/>
</dbReference>
<sequence length="380" mass="43045">MEMIRYFVYLLPLLSSQGECRDRRILKDKVSIIGSSSSGSIKKTQEDIITLEVGSPLNLTCLVRDGLESEPQLSWHLLGFIEGITHLKGVNTLSIIFDQVNLEHKGVYQCLASGVWDHYRGEEIFSKKMQLQVYDRKGLCDEGVFQCSHGNCIPNHHVCDGVLDCPQGNDEDLLVCGPDPCDSKLHCADGRCMDTNLCCNPDFDVNCTFVPKCCNALIEFHRNFNKMDMKFLQIAEDDNNFHSTILTVVACTTVFLIVFGFIFAIGIYHSRSSWTHQIGGRTPPRVRNTYFISNRVQTLERPPLHRPPSYRAIFGNNDPPPPYSENIGNSNENMEFDLNNNGDINGNSELIDNHEIETRIREERLASRRNRDSSSDDTTM</sequence>
<dbReference type="Gene3D" id="2.60.40.10">
    <property type="entry name" value="Immunoglobulins"/>
    <property type="match status" value="1"/>
</dbReference>
<feature type="transmembrane region" description="Helical" evidence="3">
    <location>
        <begin position="245"/>
        <end position="268"/>
    </location>
</feature>
<accession>A0A0K2UVN7</accession>
<dbReference type="AlphaFoldDB" id="A0A0K2UVN7"/>
<dbReference type="InterPro" id="IPR013783">
    <property type="entry name" value="Ig-like_fold"/>
</dbReference>
<evidence type="ECO:0000256" key="1">
    <source>
        <dbReference type="ARBA" id="ARBA00023157"/>
    </source>
</evidence>
<dbReference type="PROSITE" id="PS50835">
    <property type="entry name" value="IG_LIKE"/>
    <property type="match status" value="1"/>
</dbReference>
<keyword evidence="3" id="KW-1133">Transmembrane helix</keyword>
<dbReference type="OrthoDB" id="10072370at2759"/>
<organism evidence="5">
    <name type="scientific">Lepeophtheirus salmonis</name>
    <name type="common">Salmon louse</name>
    <name type="synonym">Caligus salmonis</name>
    <dbReference type="NCBI Taxonomy" id="72036"/>
    <lineage>
        <taxon>Eukaryota</taxon>
        <taxon>Metazoa</taxon>
        <taxon>Ecdysozoa</taxon>
        <taxon>Arthropoda</taxon>
        <taxon>Crustacea</taxon>
        <taxon>Multicrustacea</taxon>
        <taxon>Hexanauplia</taxon>
        <taxon>Copepoda</taxon>
        <taxon>Siphonostomatoida</taxon>
        <taxon>Caligidae</taxon>
        <taxon>Lepeophtheirus</taxon>
    </lineage>
</organism>
<protein>
    <recommendedName>
        <fullName evidence="4">Ig-like domain-containing protein</fullName>
    </recommendedName>
</protein>
<evidence type="ECO:0000259" key="4">
    <source>
        <dbReference type="PROSITE" id="PS50835"/>
    </source>
</evidence>
<comment type="caution">
    <text evidence="2">Lacks conserved residue(s) required for the propagation of feature annotation.</text>
</comment>
<evidence type="ECO:0000256" key="2">
    <source>
        <dbReference type="PROSITE-ProRule" id="PRU00124"/>
    </source>
</evidence>
<dbReference type="InterPro" id="IPR023415">
    <property type="entry name" value="LDLR_class-A_CS"/>
</dbReference>
<feature type="disulfide bond" evidence="2">
    <location>
        <begin position="140"/>
        <end position="152"/>
    </location>
</feature>
<evidence type="ECO:0000256" key="3">
    <source>
        <dbReference type="SAM" id="Phobius"/>
    </source>
</evidence>
<keyword evidence="3" id="KW-0812">Transmembrane</keyword>
<evidence type="ECO:0000313" key="5">
    <source>
        <dbReference type="EMBL" id="CDW41967.1"/>
    </source>
</evidence>
<dbReference type="InterPro" id="IPR036179">
    <property type="entry name" value="Ig-like_dom_sf"/>
</dbReference>
<dbReference type="EMBL" id="HACA01024606">
    <property type="protein sequence ID" value="CDW41967.1"/>
    <property type="molecule type" value="Transcribed_RNA"/>
</dbReference>
<feature type="domain" description="Ig-like" evidence="4">
    <location>
        <begin position="54"/>
        <end position="132"/>
    </location>
</feature>
<dbReference type="CDD" id="cd00112">
    <property type="entry name" value="LDLa"/>
    <property type="match status" value="1"/>
</dbReference>
<dbReference type="Gene3D" id="4.10.400.10">
    <property type="entry name" value="Low-density Lipoprotein Receptor"/>
    <property type="match status" value="1"/>
</dbReference>
<keyword evidence="1 2" id="KW-1015">Disulfide bond</keyword>
<dbReference type="CDD" id="cd00096">
    <property type="entry name" value="Ig"/>
    <property type="match status" value="1"/>
</dbReference>
<dbReference type="PROSITE" id="PS50068">
    <property type="entry name" value="LDLRA_2"/>
    <property type="match status" value="1"/>
</dbReference>
<dbReference type="InterPro" id="IPR003599">
    <property type="entry name" value="Ig_sub"/>
</dbReference>
<name>A0A0K2UVN7_LEPSM</name>
<dbReference type="Pfam" id="PF00057">
    <property type="entry name" value="Ldl_recept_a"/>
    <property type="match status" value="1"/>
</dbReference>
<feature type="disulfide bond" evidence="2">
    <location>
        <begin position="147"/>
        <end position="165"/>
    </location>
</feature>
<dbReference type="InterPro" id="IPR002172">
    <property type="entry name" value="LDrepeatLR_classA_rpt"/>
</dbReference>
<dbReference type="SMART" id="SM00409">
    <property type="entry name" value="IG"/>
    <property type="match status" value="1"/>
</dbReference>
<dbReference type="InterPro" id="IPR036055">
    <property type="entry name" value="LDL_receptor-like_sf"/>
</dbReference>
<dbReference type="SUPFAM" id="SSF57424">
    <property type="entry name" value="LDL receptor-like module"/>
    <property type="match status" value="1"/>
</dbReference>
<proteinExistence type="predicted"/>
<keyword evidence="3" id="KW-0472">Membrane</keyword>